<protein>
    <submittedName>
        <fullName evidence="4">Uncharacterized protein</fullName>
    </submittedName>
</protein>
<keyword evidence="5" id="KW-1185">Reference proteome</keyword>
<evidence type="ECO:0000256" key="3">
    <source>
        <dbReference type="SAM" id="Phobius"/>
    </source>
</evidence>
<feature type="compositionally biased region" description="Basic and acidic residues" evidence="2">
    <location>
        <begin position="245"/>
        <end position="256"/>
    </location>
</feature>
<dbReference type="Proteomes" id="UP000001357">
    <property type="component" value="Unassembled WGS sequence"/>
</dbReference>
<dbReference type="AlphaFoldDB" id="A9V9S8"/>
<feature type="compositionally biased region" description="Basic residues" evidence="2">
    <location>
        <begin position="228"/>
        <end position="244"/>
    </location>
</feature>
<proteinExistence type="predicted"/>
<dbReference type="KEGG" id="mbr:MONBRDRAFT_11613"/>
<reference evidence="4 5" key="1">
    <citation type="journal article" date="2008" name="Nature">
        <title>The genome of the choanoflagellate Monosiga brevicollis and the origin of metazoans.</title>
        <authorList>
            <consortium name="JGI Sequencing"/>
            <person name="King N."/>
            <person name="Westbrook M.J."/>
            <person name="Young S.L."/>
            <person name="Kuo A."/>
            <person name="Abedin M."/>
            <person name="Chapman J."/>
            <person name="Fairclough S."/>
            <person name="Hellsten U."/>
            <person name="Isogai Y."/>
            <person name="Letunic I."/>
            <person name="Marr M."/>
            <person name="Pincus D."/>
            <person name="Putnam N."/>
            <person name="Rokas A."/>
            <person name="Wright K.J."/>
            <person name="Zuzow R."/>
            <person name="Dirks W."/>
            <person name="Good M."/>
            <person name="Goodstein D."/>
            <person name="Lemons D."/>
            <person name="Li W."/>
            <person name="Lyons J.B."/>
            <person name="Morris A."/>
            <person name="Nichols S."/>
            <person name="Richter D.J."/>
            <person name="Salamov A."/>
            <person name="Bork P."/>
            <person name="Lim W.A."/>
            <person name="Manning G."/>
            <person name="Miller W.T."/>
            <person name="McGinnis W."/>
            <person name="Shapiro H."/>
            <person name="Tjian R."/>
            <person name="Grigoriev I.V."/>
            <person name="Rokhsar D."/>
        </authorList>
    </citation>
    <scope>NUCLEOTIDE SEQUENCE [LARGE SCALE GENOMIC DNA]</scope>
    <source>
        <strain evidence="5">MX1 / ATCC 50154</strain>
    </source>
</reference>
<feature type="coiled-coil region" evidence="1">
    <location>
        <begin position="297"/>
        <end position="331"/>
    </location>
</feature>
<evidence type="ECO:0000313" key="5">
    <source>
        <dbReference type="Proteomes" id="UP000001357"/>
    </source>
</evidence>
<name>A9V9S8_MONBE</name>
<accession>A9V9S8</accession>
<keyword evidence="3" id="KW-0472">Membrane</keyword>
<feature type="compositionally biased region" description="Polar residues" evidence="2">
    <location>
        <begin position="195"/>
        <end position="211"/>
    </location>
</feature>
<gene>
    <name evidence="4" type="ORF">MONBRDRAFT_11613</name>
</gene>
<evidence type="ECO:0000256" key="2">
    <source>
        <dbReference type="SAM" id="MobiDB-lite"/>
    </source>
</evidence>
<keyword evidence="3" id="KW-1133">Transmembrane helix</keyword>
<organism evidence="4 5">
    <name type="scientific">Monosiga brevicollis</name>
    <name type="common">Choanoflagellate</name>
    <dbReference type="NCBI Taxonomy" id="81824"/>
    <lineage>
        <taxon>Eukaryota</taxon>
        <taxon>Choanoflagellata</taxon>
        <taxon>Craspedida</taxon>
        <taxon>Salpingoecidae</taxon>
        <taxon>Monosiga</taxon>
    </lineage>
</organism>
<evidence type="ECO:0000313" key="4">
    <source>
        <dbReference type="EMBL" id="EDQ85776.1"/>
    </source>
</evidence>
<dbReference type="GeneID" id="5894695"/>
<feature type="transmembrane region" description="Helical" evidence="3">
    <location>
        <begin position="347"/>
        <end position="368"/>
    </location>
</feature>
<feature type="region of interest" description="Disordered" evidence="2">
    <location>
        <begin position="182"/>
        <end position="256"/>
    </location>
</feature>
<keyword evidence="3" id="KW-0812">Transmembrane</keyword>
<evidence type="ECO:0000256" key="1">
    <source>
        <dbReference type="SAM" id="Coils"/>
    </source>
</evidence>
<dbReference type="RefSeq" id="XP_001749491.1">
    <property type="nucleotide sequence ID" value="XM_001749439.1"/>
</dbReference>
<dbReference type="EMBL" id="CH991571">
    <property type="protein sequence ID" value="EDQ85776.1"/>
    <property type="molecule type" value="Genomic_DNA"/>
</dbReference>
<dbReference type="InParanoid" id="A9V9S8"/>
<sequence>MDVSSFTRLLYSWVSDHRLTRADSSAAELRAWSPRSWLVCRVFWDARFFLLGLTMCCIWVDQPQTHQMELLDSDNRTTSGRCFTRDTLVRCPPPPLFPFLDLAGLVVPRSFCLRIAPAYLTRAGLRPVQNKLANNRNMSTEIVHDVIEYLIEHGILSIVETTAHEDVYHFRQRPGQINFGALPPFAATVRPPPSDTQSEISETRSKGSSVPRSYDHLLDTLVDSIPHQHQHTPKHKRKRRKDRRREKEEQHEMRDLNEQLSALQLRPYEVLRQRMRHFKPRLSDLKSTEIGRCQYRVSQLASEIAESQALLEAYERQIVSITRDIETKERERRDWTVFFVRAGTKPLHWLMTGFLFVTAFVTLLVRVWKRLSSSQQYLTVGQFFLLF</sequence>
<keyword evidence="1" id="KW-0175">Coiled coil</keyword>